<dbReference type="Gene3D" id="3.40.50.620">
    <property type="entry name" value="HUPs"/>
    <property type="match status" value="1"/>
</dbReference>
<dbReference type="InterPro" id="IPR014729">
    <property type="entry name" value="Rossmann-like_a/b/a_fold"/>
</dbReference>
<evidence type="ECO:0000256" key="2">
    <source>
        <dbReference type="ARBA" id="ARBA00022490"/>
    </source>
</evidence>
<evidence type="ECO:0000259" key="13">
    <source>
        <dbReference type="PROSITE" id="PS51165"/>
    </source>
</evidence>
<keyword evidence="10" id="KW-0676">Redox-active center</keyword>
<feature type="active site" description="Cysteine persulfide intermediate" evidence="11">
    <location>
        <position position="459"/>
    </location>
</feature>
<dbReference type="GO" id="GO:0004810">
    <property type="term" value="F:CCA tRNA nucleotidyltransferase activity"/>
    <property type="evidence" value="ECO:0007669"/>
    <property type="project" value="InterPro"/>
</dbReference>
<dbReference type="PROSITE" id="PS50206">
    <property type="entry name" value="RHODANESE_3"/>
    <property type="match status" value="1"/>
</dbReference>
<feature type="domain" description="THUMP" evidence="13">
    <location>
        <begin position="65"/>
        <end position="169"/>
    </location>
</feature>
<evidence type="ECO:0000256" key="11">
    <source>
        <dbReference type="HAMAP-Rule" id="MF_00021"/>
    </source>
</evidence>
<dbReference type="InterPro" id="IPR003720">
    <property type="entry name" value="tRNA_STrfase"/>
</dbReference>
<keyword evidence="4 11" id="KW-0808">Transferase</keyword>
<evidence type="ECO:0000256" key="5">
    <source>
        <dbReference type="ARBA" id="ARBA00022741"/>
    </source>
</evidence>
<evidence type="ECO:0000256" key="3">
    <source>
        <dbReference type="ARBA" id="ARBA00022555"/>
    </source>
</evidence>
<evidence type="ECO:0000313" key="14">
    <source>
        <dbReference type="EMBL" id="SMQ80429.1"/>
    </source>
</evidence>
<feature type="binding site" evidence="11">
    <location>
        <position position="291"/>
    </location>
    <ligand>
        <name>ATP</name>
        <dbReference type="ChEBI" id="CHEBI:30616"/>
    </ligand>
</feature>
<keyword evidence="7 11" id="KW-0694">RNA-binding</keyword>
<dbReference type="GO" id="GO:0000049">
    <property type="term" value="F:tRNA binding"/>
    <property type="evidence" value="ECO:0007669"/>
    <property type="project" value="UniProtKB-UniRule"/>
</dbReference>
<dbReference type="InterPro" id="IPR049961">
    <property type="entry name" value="ThiI_N"/>
</dbReference>
<dbReference type="Gene3D" id="3.30.2130.30">
    <property type="match status" value="1"/>
</dbReference>
<dbReference type="CDD" id="cd11716">
    <property type="entry name" value="THUMP_ThiI"/>
    <property type="match status" value="1"/>
</dbReference>
<keyword evidence="9" id="KW-1015">Disulfide bond</keyword>
<dbReference type="InterPro" id="IPR036873">
    <property type="entry name" value="Rhodanese-like_dom_sf"/>
</dbReference>
<dbReference type="Proteomes" id="UP000194450">
    <property type="component" value="Unassembled WGS sequence"/>
</dbReference>
<dbReference type="SUPFAM" id="SSF143437">
    <property type="entry name" value="THUMP domain-like"/>
    <property type="match status" value="1"/>
</dbReference>
<dbReference type="Pfam" id="PF22025">
    <property type="entry name" value="ThiI_fer"/>
    <property type="match status" value="1"/>
</dbReference>
<dbReference type="NCBIfam" id="TIGR00342">
    <property type="entry name" value="tRNA uracil 4-sulfurtransferase ThiI"/>
    <property type="match status" value="1"/>
</dbReference>
<comment type="subcellular location">
    <subcellularLocation>
        <location evidence="1 11">Cytoplasm</location>
    </subcellularLocation>
</comment>
<keyword evidence="8 11" id="KW-0784">Thiamine biosynthesis</keyword>
<dbReference type="SUPFAM" id="SSF52821">
    <property type="entry name" value="Rhodanese/Cell cycle control phosphatase"/>
    <property type="match status" value="1"/>
</dbReference>
<dbReference type="PANTHER" id="PTHR43209">
    <property type="entry name" value="TRNA SULFURTRANSFERASE"/>
    <property type="match status" value="1"/>
</dbReference>
<keyword evidence="6 11" id="KW-0067">ATP-binding</keyword>
<proteinExistence type="inferred from homology"/>
<dbReference type="Pfam" id="PF02926">
    <property type="entry name" value="THUMP"/>
    <property type="match status" value="1"/>
</dbReference>
<dbReference type="GO" id="GO:0140741">
    <property type="term" value="F:tRNA-uracil-4 sulfurtransferase activity"/>
    <property type="evidence" value="ECO:0007669"/>
    <property type="project" value="UniProtKB-EC"/>
</dbReference>
<dbReference type="InterPro" id="IPR004114">
    <property type="entry name" value="THUMP_dom"/>
</dbReference>
<feature type="binding site" evidence="11">
    <location>
        <position position="300"/>
    </location>
    <ligand>
        <name>ATP</name>
        <dbReference type="ChEBI" id="CHEBI:30616"/>
    </ligand>
</feature>
<dbReference type="InterPro" id="IPR049962">
    <property type="entry name" value="THUMP_ThiI"/>
</dbReference>
<comment type="function">
    <text evidence="11">Catalyzes the ATP-dependent transfer of a sulfur to tRNA to produce 4-thiouridine in position 8 of tRNAs, which functions as a near-UV photosensor. Also catalyzes the transfer of sulfur to the sulfur carrier protein ThiS, forming ThiS-thiocarboxylate. This is a step in the synthesis of thiazole, in the thiamine biosynthesis pathway. The sulfur is donated as persulfide by IscS.</text>
</comment>
<dbReference type="GO" id="GO:0052837">
    <property type="term" value="P:thiazole biosynthetic process"/>
    <property type="evidence" value="ECO:0007669"/>
    <property type="project" value="InterPro"/>
</dbReference>
<protein>
    <recommendedName>
        <fullName evidence="11">tRNA sulfurtransferase</fullName>
        <ecNumber evidence="11">2.8.1.4</ecNumber>
    </recommendedName>
    <alternativeName>
        <fullName evidence="11">Sulfur carrier protein ThiS sulfurtransferase</fullName>
    </alternativeName>
    <alternativeName>
        <fullName evidence="11">Thiamine biosynthesis protein ThiI</fullName>
    </alternativeName>
    <alternativeName>
        <fullName evidence="11">tRNA 4-thiouridine synthase</fullName>
    </alternativeName>
</protein>
<keyword evidence="2 11" id="KW-0963">Cytoplasm</keyword>
<name>A0A1Y6G272_9GAMM</name>
<dbReference type="OrthoDB" id="9773948at2"/>
<dbReference type="GO" id="GO:0005524">
    <property type="term" value="F:ATP binding"/>
    <property type="evidence" value="ECO:0007669"/>
    <property type="project" value="UniProtKB-UniRule"/>
</dbReference>
<gene>
    <name evidence="11" type="primary">thiI</name>
    <name evidence="14" type="ORF">SAMN06297229_2189</name>
</gene>
<evidence type="ECO:0000256" key="4">
    <source>
        <dbReference type="ARBA" id="ARBA00022679"/>
    </source>
</evidence>
<dbReference type="InterPro" id="IPR054173">
    <property type="entry name" value="ThiI_fer"/>
</dbReference>
<keyword evidence="15" id="KW-1185">Reference proteome</keyword>
<dbReference type="GO" id="GO:0005829">
    <property type="term" value="C:cytosol"/>
    <property type="evidence" value="ECO:0007669"/>
    <property type="project" value="TreeGrafter"/>
</dbReference>
<evidence type="ECO:0000259" key="12">
    <source>
        <dbReference type="PROSITE" id="PS50206"/>
    </source>
</evidence>
<organism evidence="14 15">
    <name type="scientific">Pseudidiomarina planktonica</name>
    <dbReference type="NCBI Taxonomy" id="1323738"/>
    <lineage>
        <taxon>Bacteria</taxon>
        <taxon>Pseudomonadati</taxon>
        <taxon>Pseudomonadota</taxon>
        <taxon>Gammaproteobacteria</taxon>
        <taxon>Alteromonadales</taxon>
        <taxon>Idiomarinaceae</taxon>
        <taxon>Pseudidiomarina</taxon>
    </lineage>
</organism>
<comment type="similarity">
    <text evidence="11">Belongs to the ThiI family.</text>
</comment>
<dbReference type="AlphaFoldDB" id="A0A1Y6G272"/>
<dbReference type="InterPro" id="IPR020536">
    <property type="entry name" value="ThiI_AANH"/>
</dbReference>
<dbReference type="InterPro" id="IPR050102">
    <property type="entry name" value="tRNA_sulfurtransferase_ThiI"/>
</dbReference>
<comment type="catalytic activity">
    <reaction evidence="11">
        <text>[ThiS sulfur-carrier protein]-C-terminal Gly-Gly-AMP + S-sulfanyl-L-cysteinyl-[cysteine desulfurase] + AH2 = [ThiS sulfur-carrier protein]-C-terminal-Gly-aminoethanethioate + L-cysteinyl-[cysteine desulfurase] + A + AMP + 2 H(+)</text>
        <dbReference type="Rhea" id="RHEA:43340"/>
        <dbReference type="Rhea" id="RHEA-COMP:12157"/>
        <dbReference type="Rhea" id="RHEA-COMP:12158"/>
        <dbReference type="Rhea" id="RHEA-COMP:12910"/>
        <dbReference type="Rhea" id="RHEA-COMP:19908"/>
        <dbReference type="ChEBI" id="CHEBI:13193"/>
        <dbReference type="ChEBI" id="CHEBI:15378"/>
        <dbReference type="ChEBI" id="CHEBI:17499"/>
        <dbReference type="ChEBI" id="CHEBI:29950"/>
        <dbReference type="ChEBI" id="CHEBI:61963"/>
        <dbReference type="ChEBI" id="CHEBI:90618"/>
        <dbReference type="ChEBI" id="CHEBI:232372"/>
        <dbReference type="ChEBI" id="CHEBI:456215"/>
    </reaction>
</comment>
<evidence type="ECO:0000256" key="7">
    <source>
        <dbReference type="ARBA" id="ARBA00022884"/>
    </source>
</evidence>
<comment type="caution">
    <text evidence="11">Lacks conserved residue(s) required for the propagation of feature annotation.</text>
</comment>
<dbReference type="PANTHER" id="PTHR43209:SF1">
    <property type="entry name" value="TRNA SULFURTRANSFERASE"/>
    <property type="match status" value="1"/>
</dbReference>
<dbReference type="Gene3D" id="3.40.250.10">
    <property type="entry name" value="Rhodanese-like domain"/>
    <property type="match status" value="1"/>
</dbReference>
<reference evidence="15" key="1">
    <citation type="submission" date="2017-04" db="EMBL/GenBank/DDBJ databases">
        <authorList>
            <person name="Varghese N."/>
            <person name="Submissions S."/>
        </authorList>
    </citation>
    <scope>NUCLEOTIDE SEQUENCE [LARGE SCALE GENOMIC DNA]</scope>
</reference>
<evidence type="ECO:0000256" key="6">
    <source>
        <dbReference type="ARBA" id="ARBA00022840"/>
    </source>
</evidence>
<evidence type="ECO:0000256" key="9">
    <source>
        <dbReference type="ARBA" id="ARBA00023157"/>
    </source>
</evidence>
<evidence type="ECO:0000256" key="8">
    <source>
        <dbReference type="ARBA" id="ARBA00022977"/>
    </source>
</evidence>
<dbReference type="InterPro" id="IPR001763">
    <property type="entry name" value="Rhodanese-like_dom"/>
</dbReference>
<comment type="pathway">
    <text evidence="11">Cofactor biosynthesis; thiamine diphosphate biosynthesis.</text>
</comment>
<accession>A0A1Y6G272</accession>
<dbReference type="RefSeq" id="WP_086435322.1">
    <property type="nucleotide sequence ID" value="NZ_FXWH01000003.1"/>
</dbReference>
<dbReference type="UniPathway" id="UPA00060"/>
<evidence type="ECO:0000256" key="1">
    <source>
        <dbReference type="ARBA" id="ARBA00004496"/>
    </source>
</evidence>
<dbReference type="SUPFAM" id="SSF52402">
    <property type="entry name" value="Adenine nucleotide alpha hydrolases-like"/>
    <property type="match status" value="1"/>
</dbReference>
<dbReference type="PROSITE" id="PS51165">
    <property type="entry name" value="THUMP"/>
    <property type="match status" value="1"/>
</dbReference>
<feature type="domain" description="Rhodanese" evidence="12">
    <location>
        <begin position="408"/>
        <end position="483"/>
    </location>
</feature>
<dbReference type="EC" id="2.8.1.4" evidence="11"/>
<dbReference type="EMBL" id="FXWH01000003">
    <property type="protein sequence ID" value="SMQ80429.1"/>
    <property type="molecule type" value="Genomic_DNA"/>
</dbReference>
<sequence>MKFIIRLHAEITIKSKSVRKRHGKVLVNNLKLLLRDLPETPKVRWLWDRIEVTFAEGLRSQTLHDQVVDELQRIPGIAWFSESIEQPLTDFDSILSAVLEEWQHQLAGLSFAVRVKRKGTHEFRSSDLERFLGAGILQQVPSARVKLNQPQQEVRIEVDGPTVRVFGHKQPGLGGFPIPTQETVVSLLSGGYDSSVASYQLIRRGARTHFCFFNLGGAQHETGVRQTAYYLWQQYSRSHPLKFVSIDFAPVVEDILTNVDNGQMGVILKRQMLRAADHVAAYLGASALVTGEAMGQVSSQTLSNLQVIDQATERLVLRPLITMDKQDIINISRQIGTEDIAKSMPEYCGVISNKPTVKAVPEKIHEEEAKLNPDLLEQVVRSCRILDMKTIAEETAAQVAEVTTTAEVGAGATVIDIRSVDEQERQPLELDVPVLHIPFFRLAQKFTELDPQKQYLLYCDKGVMSKIQALYLQELGHQNVAVYTRDTRRAE</sequence>
<keyword evidence="3 11" id="KW-0820">tRNA-binding</keyword>
<feature type="binding site" evidence="11">
    <location>
        <begin position="187"/>
        <end position="188"/>
    </location>
    <ligand>
        <name>ATP</name>
        <dbReference type="ChEBI" id="CHEBI:30616"/>
    </ligand>
</feature>
<dbReference type="CDD" id="cd01712">
    <property type="entry name" value="PPase_ThiI"/>
    <property type="match status" value="1"/>
</dbReference>
<dbReference type="Pfam" id="PF02568">
    <property type="entry name" value="ThiI"/>
    <property type="match status" value="1"/>
</dbReference>
<dbReference type="SMART" id="SM00981">
    <property type="entry name" value="THUMP"/>
    <property type="match status" value="1"/>
</dbReference>
<comment type="catalytic activity">
    <reaction evidence="11">
        <text>[ThiI sulfur-carrier protein]-S-sulfanyl-L-cysteine + a uridine in tRNA + 2 reduced [2Fe-2S]-[ferredoxin] + ATP + H(+) = [ThiI sulfur-carrier protein]-L-cysteine + a 4-thiouridine in tRNA + 2 oxidized [2Fe-2S]-[ferredoxin] + AMP + diphosphate</text>
        <dbReference type="Rhea" id="RHEA:24176"/>
        <dbReference type="Rhea" id="RHEA-COMP:10000"/>
        <dbReference type="Rhea" id="RHEA-COMP:10001"/>
        <dbReference type="Rhea" id="RHEA-COMP:13337"/>
        <dbReference type="Rhea" id="RHEA-COMP:13338"/>
        <dbReference type="Rhea" id="RHEA-COMP:13339"/>
        <dbReference type="Rhea" id="RHEA-COMP:13340"/>
        <dbReference type="ChEBI" id="CHEBI:15378"/>
        <dbReference type="ChEBI" id="CHEBI:29950"/>
        <dbReference type="ChEBI" id="CHEBI:30616"/>
        <dbReference type="ChEBI" id="CHEBI:33019"/>
        <dbReference type="ChEBI" id="CHEBI:33737"/>
        <dbReference type="ChEBI" id="CHEBI:33738"/>
        <dbReference type="ChEBI" id="CHEBI:61963"/>
        <dbReference type="ChEBI" id="CHEBI:65315"/>
        <dbReference type="ChEBI" id="CHEBI:136798"/>
        <dbReference type="ChEBI" id="CHEBI:456215"/>
        <dbReference type="EC" id="2.8.1.4"/>
    </reaction>
</comment>
<dbReference type="GO" id="GO:0009229">
    <property type="term" value="P:thiamine diphosphate biosynthetic process"/>
    <property type="evidence" value="ECO:0007669"/>
    <property type="project" value="UniProtKB-UniRule"/>
</dbReference>
<keyword evidence="5 11" id="KW-0547">Nucleotide-binding</keyword>
<dbReference type="InterPro" id="IPR026340">
    <property type="entry name" value="THII_Thiazole_biosynth_dom"/>
</dbReference>
<dbReference type="CDD" id="cd00158">
    <property type="entry name" value="RHOD"/>
    <property type="match status" value="1"/>
</dbReference>
<dbReference type="GO" id="GO:0009228">
    <property type="term" value="P:thiamine biosynthetic process"/>
    <property type="evidence" value="ECO:0007669"/>
    <property type="project" value="UniProtKB-KW"/>
</dbReference>
<evidence type="ECO:0000256" key="10">
    <source>
        <dbReference type="ARBA" id="ARBA00023284"/>
    </source>
</evidence>
<dbReference type="GO" id="GO:0002937">
    <property type="term" value="P:tRNA 4-thiouridine biosynthesis"/>
    <property type="evidence" value="ECO:0007669"/>
    <property type="project" value="TreeGrafter"/>
</dbReference>
<feature type="binding site" evidence="11">
    <location>
        <position position="269"/>
    </location>
    <ligand>
        <name>ATP</name>
        <dbReference type="ChEBI" id="CHEBI:30616"/>
    </ligand>
</feature>
<dbReference type="Pfam" id="PF00581">
    <property type="entry name" value="Rhodanese"/>
    <property type="match status" value="1"/>
</dbReference>
<dbReference type="HAMAP" id="MF_00021">
    <property type="entry name" value="ThiI"/>
    <property type="match status" value="1"/>
</dbReference>
<dbReference type="NCBIfam" id="TIGR04271">
    <property type="entry name" value="ThiI_C_thiazole"/>
    <property type="match status" value="1"/>
</dbReference>
<evidence type="ECO:0000313" key="15">
    <source>
        <dbReference type="Proteomes" id="UP000194450"/>
    </source>
</evidence>